<dbReference type="SUPFAM" id="SSF48264">
    <property type="entry name" value="Cytochrome P450"/>
    <property type="match status" value="1"/>
</dbReference>
<comment type="subcellular location">
    <subcellularLocation>
        <location evidence="2">Membrane</location>
        <topology evidence="2">Single-pass membrane protein</topology>
    </subcellularLocation>
</comment>
<keyword evidence="7" id="KW-1133">Transmembrane helix</keyword>
<evidence type="ECO:0000256" key="10">
    <source>
        <dbReference type="ARBA" id="ARBA00023033"/>
    </source>
</evidence>
<evidence type="ECO:0000256" key="6">
    <source>
        <dbReference type="ARBA" id="ARBA00022723"/>
    </source>
</evidence>
<evidence type="ECO:0000256" key="9">
    <source>
        <dbReference type="ARBA" id="ARBA00023004"/>
    </source>
</evidence>
<evidence type="ECO:0000256" key="11">
    <source>
        <dbReference type="ARBA" id="ARBA00023136"/>
    </source>
</evidence>
<dbReference type="AlphaFoldDB" id="A0AAV6WSB7"/>
<comment type="similarity">
    <text evidence="3">Belongs to the cytochrome P450 family.</text>
</comment>
<dbReference type="Gene3D" id="1.10.630.10">
    <property type="entry name" value="Cytochrome P450"/>
    <property type="match status" value="1"/>
</dbReference>
<dbReference type="Proteomes" id="UP000826271">
    <property type="component" value="Unassembled WGS sequence"/>
</dbReference>
<keyword evidence="13" id="KW-1185">Reference proteome</keyword>
<organism evidence="12 13">
    <name type="scientific">Buddleja alternifolia</name>
    <dbReference type="NCBI Taxonomy" id="168488"/>
    <lineage>
        <taxon>Eukaryota</taxon>
        <taxon>Viridiplantae</taxon>
        <taxon>Streptophyta</taxon>
        <taxon>Embryophyta</taxon>
        <taxon>Tracheophyta</taxon>
        <taxon>Spermatophyta</taxon>
        <taxon>Magnoliopsida</taxon>
        <taxon>eudicotyledons</taxon>
        <taxon>Gunneridae</taxon>
        <taxon>Pentapetalae</taxon>
        <taxon>asterids</taxon>
        <taxon>lamiids</taxon>
        <taxon>Lamiales</taxon>
        <taxon>Scrophulariaceae</taxon>
        <taxon>Buddlejeae</taxon>
        <taxon>Buddleja</taxon>
    </lineage>
</organism>
<evidence type="ECO:0008006" key="14">
    <source>
        <dbReference type="Google" id="ProtNLM"/>
    </source>
</evidence>
<protein>
    <recommendedName>
        <fullName evidence="14">Cytochrome P450</fullName>
    </recommendedName>
</protein>
<dbReference type="InterPro" id="IPR001128">
    <property type="entry name" value="Cyt_P450"/>
</dbReference>
<reference evidence="12" key="1">
    <citation type="submission" date="2019-10" db="EMBL/GenBank/DDBJ databases">
        <authorList>
            <person name="Zhang R."/>
            <person name="Pan Y."/>
            <person name="Wang J."/>
            <person name="Ma R."/>
            <person name="Yu S."/>
        </authorList>
    </citation>
    <scope>NUCLEOTIDE SEQUENCE</scope>
    <source>
        <strain evidence="12">LA-IB0</strain>
        <tissue evidence="12">Leaf</tissue>
    </source>
</reference>
<sequence>MILVLLATILPIAILFLLHKQKKLRKGVLPPGPPGLPFIGNLHQFDTSAPHIYLWKLSKKYGPLMSMKLGSVPLLVVSSPKTAKEVLKTHDLAFCSRPRALGQDKLSYNRLDVTLAPYSESWRELRKICVLHLLSNKQVQSFRPIREEEVFRMIRNTSVKACLGQVINLSVTMFSLTSTLICRIAFGKIYDKEGLERRRFDELMIESQAMKGGFIVSDYLPLFGGVDKLSGMIDRLDKTFKDLDEFYQELIDEQMDPSRPKSVNPNILALLIQLKEEQSCSIYLTWDHIKAILMIKLVVKSFFIRHDMII</sequence>
<keyword evidence="8" id="KW-0560">Oxidoreductase</keyword>
<dbReference type="PRINTS" id="PR00463">
    <property type="entry name" value="EP450I"/>
</dbReference>
<evidence type="ECO:0000256" key="7">
    <source>
        <dbReference type="ARBA" id="ARBA00022989"/>
    </source>
</evidence>
<name>A0AAV6WSB7_9LAMI</name>
<dbReference type="GO" id="GO:0020037">
    <property type="term" value="F:heme binding"/>
    <property type="evidence" value="ECO:0007669"/>
    <property type="project" value="InterPro"/>
</dbReference>
<accession>A0AAV6WSB7</accession>
<evidence type="ECO:0000313" key="13">
    <source>
        <dbReference type="Proteomes" id="UP000826271"/>
    </source>
</evidence>
<evidence type="ECO:0000256" key="2">
    <source>
        <dbReference type="ARBA" id="ARBA00004167"/>
    </source>
</evidence>
<dbReference type="GO" id="GO:0016020">
    <property type="term" value="C:membrane"/>
    <property type="evidence" value="ECO:0007669"/>
    <property type="project" value="UniProtKB-SubCell"/>
</dbReference>
<dbReference type="InterPro" id="IPR002401">
    <property type="entry name" value="Cyt_P450_E_grp-I"/>
</dbReference>
<dbReference type="InterPro" id="IPR036396">
    <property type="entry name" value="Cyt_P450_sf"/>
</dbReference>
<evidence type="ECO:0000256" key="8">
    <source>
        <dbReference type="ARBA" id="ARBA00023002"/>
    </source>
</evidence>
<gene>
    <name evidence="12" type="ORF">BUALT_Bualt11G0076500</name>
</gene>
<evidence type="ECO:0000256" key="1">
    <source>
        <dbReference type="ARBA" id="ARBA00001971"/>
    </source>
</evidence>
<proteinExistence type="inferred from homology"/>
<keyword evidence="6" id="KW-0479">Metal-binding</keyword>
<keyword evidence="10" id="KW-0503">Monooxygenase</keyword>
<evidence type="ECO:0000256" key="3">
    <source>
        <dbReference type="ARBA" id="ARBA00010617"/>
    </source>
</evidence>
<dbReference type="EMBL" id="WHWC01000011">
    <property type="protein sequence ID" value="KAG8373931.1"/>
    <property type="molecule type" value="Genomic_DNA"/>
</dbReference>
<keyword evidence="5" id="KW-0812">Transmembrane</keyword>
<dbReference type="Pfam" id="PF00067">
    <property type="entry name" value="p450"/>
    <property type="match status" value="1"/>
</dbReference>
<dbReference type="GO" id="GO:0005506">
    <property type="term" value="F:iron ion binding"/>
    <property type="evidence" value="ECO:0007669"/>
    <property type="project" value="InterPro"/>
</dbReference>
<evidence type="ECO:0000256" key="5">
    <source>
        <dbReference type="ARBA" id="ARBA00022692"/>
    </source>
</evidence>
<keyword evidence="9" id="KW-0408">Iron</keyword>
<dbReference type="GO" id="GO:0016705">
    <property type="term" value="F:oxidoreductase activity, acting on paired donors, with incorporation or reduction of molecular oxygen"/>
    <property type="evidence" value="ECO:0007669"/>
    <property type="project" value="InterPro"/>
</dbReference>
<dbReference type="PANTHER" id="PTHR47955">
    <property type="entry name" value="CYTOCHROME P450 FAMILY 71 PROTEIN"/>
    <property type="match status" value="1"/>
</dbReference>
<evidence type="ECO:0000313" key="12">
    <source>
        <dbReference type="EMBL" id="KAG8373931.1"/>
    </source>
</evidence>
<comment type="caution">
    <text evidence="12">The sequence shown here is derived from an EMBL/GenBank/DDBJ whole genome shotgun (WGS) entry which is preliminary data.</text>
</comment>
<keyword evidence="11" id="KW-0472">Membrane</keyword>
<comment type="cofactor">
    <cofactor evidence="1">
        <name>heme</name>
        <dbReference type="ChEBI" id="CHEBI:30413"/>
    </cofactor>
</comment>
<dbReference type="GO" id="GO:0004497">
    <property type="term" value="F:monooxygenase activity"/>
    <property type="evidence" value="ECO:0007669"/>
    <property type="project" value="UniProtKB-KW"/>
</dbReference>
<evidence type="ECO:0000256" key="4">
    <source>
        <dbReference type="ARBA" id="ARBA00022617"/>
    </source>
</evidence>
<dbReference type="PANTHER" id="PTHR47955:SF22">
    <property type="entry name" value="CYTOCHROME P450 83B1-LIKE"/>
    <property type="match status" value="1"/>
</dbReference>
<keyword evidence="4" id="KW-0349">Heme</keyword>